<evidence type="ECO:0000256" key="6">
    <source>
        <dbReference type="ARBA" id="ARBA00049985"/>
    </source>
</evidence>
<name>A0ABW1NQ42_9ACTN</name>
<dbReference type="InterPro" id="IPR050763">
    <property type="entry name" value="ABC_transporter_ATP-binding"/>
</dbReference>
<organism evidence="8 9">
    <name type="scientific">Sphaerisporangium aureirubrum</name>
    <dbReference type="NCBI Taxonomy" id="1544736"/>
    <lineage>
        <taxon>Bacteria</taxon>
        <taxon>Bacillati</taxon>
        <taxon>Actinomycetota</taxon>
        <taxon>Actinomycetes</taxon>
        <taxon>Streptosporangiales</taxon>
        <taxon>Streptosporangiaceae</taxon>
        <taxon>Sphaerisporangium</taxon>
    </lineage>
</organism>
<evidence type="ECO:0000313" key="9">
    <source>
        <dbReference type="Proteomes" id="UP001596137"/>
    </source>
</evidence>
<keyword evidence="5" id="KW-0046">Antibiotic resistance</keyword>
<dbReference type="InterPro" id="IPR003593">
    <property type="entry name" value="AAA+_ATPase"/>
</dbReference>
<evidence type="ECO:0000256" key="5">
    <source>
        <dbReference type="ARBA" id="ARBA00023251"/>
    </source>
</evidence>
<evidence type="ECO:0000256" key="1">
    <source>
        <dbReference type="ARBA" id="ARBA00004413"/>
    </source>
</evidence>
<reference evidence="9" key="1">
    <citation type="journal article" date="2019" name="Int. J. Syst. Evol. Microbiol.">
        <title>The Global Catalogue of Microorganisms (GCM) 10K type strain sequencing project: providing services to taxonomists for standard genome sequencing and annotation.</title>
        <authorList>
            <consortium name="The Broad Institute Genomics Platform"/>
            <consortium name="The Broad Institute Genome Sequencing Center for Infectious Disease"/>
            <person name="Wu L."/>
            <person name="Ma J."/>
        </authorList>
    </citation>
    <scope>NUCLEOTIDE SEQUENCE [LARGE SCALE GENOMIC DNA]</scope>
    <source>
        <strain evidence="9">JCM 30346</strain>
    </source>
</reference>
<dbReference type="EMBL" id="JBHSRF010000061">
    <property type="protein sequence ID" value="MFC6085411.1"/>
    <property type="molecule type" value="Genomic_DNA"/>
</dbReference>
<dbReference type="Pfam" id="PF13732">
    <property type="entry name" value="DrrA1-3_C"/>
    <property type="match status" value="1"/>
</dbReference>
<dbReference type="InterPro" id="IPR027417">
    <property type="entry name" value="P-loop_NTPase"/>
</dbReference>
<dbReference type="InterPro" id="IPR003439">
    <property type="entry name" value="ABC_transporter-like_ATP-bd"/>
</dbReference>
<dbReference type="PROSITE" id="PS00211">
    <property type="entry name" value="ABC_TRANSPORTER_1"/>
    <property type="match status" value="1"/>
</dbReference>
<dbReference type="PANTHER" id="PTHR42711:SF5">
    <property type="entry name" value="ABC TRANSPORTER ATP-BINDING PROTEIN NATA"/>
    <property type="match status" value="1"/>
</dbReference>
<dbReference type="Proteomes" id="UP001596137">
    <property type="component" value="Unassembled WGS sequence"/>
</dbReference>
<dbReference type="NCBIfam" id="TIGR01188">
    <property type="entry name" value="drrA"/>
    <property type="match status" value="1"/>
</dbReference>
<dbReference type="RefSeq" id="WP_380759513.1">
    <property type="nucleotide sequence ID" value="NZ_JBHSRF010000061.1"/>
</dbReference>
<dbReference type="InterPro" id="IPR017871">
    <property type="entry name" value="ABC_transporter-like_CS"/>
</dbReference>
<keyword evidence="9" id="KW-1185">Reference proteome</keyword>
<keyword evidence="3" id="KW-0547">Nucleotide-binding</keyword>
<dbReference type="GO" id="GO:0005524">
    <property type="term" value="F:ATP binding"/>
    <property type="evidence" value="ECO:0007669"/>
    <property type="project" value="UniProtKB-KW"/>
</dbReference>
<evidence type="ECO:0000256" key="3">
    <source>
        <dbReference type="ARBA" id="ARBA00022741"/>
    </source>
</evidence>
<gene>
    <name evidence="8" type="ORF">ACFP1K_29885</name>
</gene>
<dbReference type="SUPFAM" id="SSF52540">
    <property type="entry name" value="P-loop containing nucleoside triphosphate hydrolases"/>
    <property type="match status" value="1"/>
</dbReference>
<evidence type="ECO:0000256" key="4">
    <source>
        <dbReference type="ARBA" id="ARBA00022840"/>
    </source>
</evidence>
<dbReference type="Gene3D" id="3.40.50.300">
    <property type="entry name" value="P-loop containing nucleotide triphosphate hydrolases"/>
    <property type="match status" value="1"/>
</dbReference>
<dbReference type="Pfam" id="PF00005">
    <property type="entry name" value="ABC_tran"/>
    <property type="match status" value="1"/>
</dbReference>
<sequence>MIITAEGLKKTFTTRSRKGSQTVEAVKGIDLQVETGEIFGVLGPNGAGKTTTMRMLSTLIAPTSGTARVAGHDLTGEASQIRRKIGYVSQAGGVDDNNGARANLMLAARINGLGRAQAAERVDAMLSAFELAEFADRPGRTLSGGQKRRVAIALGLVHQPPLLFLDEPTTGLDPQNRANLWDQIRLLRSSGTTVLLSTHYLDEADALCDRLAIVDHGVIVAEGTAAALKREVASDVVTLRIGSGDAAGSARAGSGDVADAVEGVPAEVAKLLEVQPYTKEVRVDGDVLRIYLDDGEHALPGLLRVLEEAGVVLRSIALDRATLDDVFLHKTGRSLRDAG</sequence>
<feature type="domain" description="ABC transporter" evidence="7">
    <location>
        <begin position="3"/>
        <end position="241"/>
    </location>
</feature>
<comment type="subcellular location">
    <subcellularLocation>
        <location evidence="1">Cell membrane</location>
        <topology evidence="1">Peripheral membrane protein</topology>
        <orientation evidence="1">Cytoplasmic side</orientation>
    </subcellularLocation>
</comment>
<dbReference type="PROSITE" id="PS50893">
    <property type="entry name" value="ABC_TRANSPORTER_2"/>
    <property type="match status" value="1"/>
</dbReference>
<evidence type="ECO:0000313" key="8">
    <source>
        <dbReference type="EMBL" id="MFC6085411.1"/>
    </source>
</evidence>
<evidence type="ECO:0000259" key="7">
    <source>
        <dbReference type="PROSITE" id="PS50893"/>
    </source>
</evidence>
<comment type="similarity">
    <text evidence="6">Belongs to the ABC transporter superfamily. Drug exporter-1 (DrugE1) (TC 3.A.1.105) family.</text>
</comment>
<keyword evidence="4 8" id="KW-0067">ATP-binding</keyword>
<dbReference type="InterPro" id="IPR005894">
    <property type="entry name" value="DrrA"/>
</dbReference>
<keyword evidence="2" id="KW-0813">Transport</keyword>
<proteinExistence type="inferred from homology"/>
<dbReference type="PANTHER" id="PTHR42711">
    <property type="entry name" value="ABC TRANSPORTER ATP-BINDING PROTEIN"/>
    <property type="match status" value="1"/>
</dbReference>
<evidence type="ECO:0000256" key="2">
    <source>
        <dbReference type="ARBA" id="ARBA00022448"/>
    </source>
</evidence>
<dbReference type="InterPro" id="IPR025302">
    <property type="entry name" value="DrrA1/2-like_C"/>
</dbReference>
<protein>
    <submittedName>
        <fullName evidence="8">ATP-binding cassette domain-containing protein</fullName>
    </submittedName>
</protein>
<dbReference type="SMART" id="SM00382">
    <property type="entry name" value="AAA"/>
    <property type="match status" value="1"/>
</dbReference>
<accession>A0ABW1NQ42</accession>
<comment type="caution">
    <text evidence="8">The sequence shown here is derived from an EMBL/GenBank/DDBJ whole genome shotgun (WGS) entry which is preliminary data.</text>
</comment>